<proteinExistence type="inferred from homology"/>
<feature type="transmembrane region" description="Helical" evidence="7">
    <location>
        <begin position="154"/>
        <end position="175"/>
    </location>
</feature>
<evidence type="ECO:0000256" key="1">
    <source>
        <dbReference type="ARBA" id="ARBA00004141"/>
    </source>
</evidence>
<keyword evidence="4 7" id="KW-0769">Symport</keyword>
<organism evidence="8 9">
    <name type="scientific">Elstera cyanobacteriorum</name>
    <dbReference type="NCBI Taxonomy" id="2022747"/>
    <lineage>
        <taxon>Bacteria</taxon>
        <taxon>Pseudomonadati</taxon>
        <taxon>Pseudomonadota</taxon>
        <taxon>Alphaproteobacteria</taxon>
        <taxon>Rhodospirillales</taxon>
        <taxon>Rhodospirillaceae</taxon>
        <taxon>Elstera</taxon>
    </lineage>
</organism>
<dbReference type="Pfam" id="PF01566">
    <property type="entry name" value="Nramp"/>
    <property type="match status" value="1"/>
</dbReference>
<evidence type="ECO:0000256" key="7">
    <source>
        <dbReference type="HAMAP-Rule" id="MF_00221"/>
    </source>
</evidence>
<comment type="similarity">
    <text evidence="7">Belongs to the NRAMP family.</text>
</comment>
<feature type="transmembrane region" description="Helical" evidence="7">
    <location>
        <begin position="333"/>
        <end position="351"/>
    </location>
</feature>
<dbReference type="GO" id="GO:0005384">
    <property type="term" value="F:manganese ion transmembrane transporter activity"/>
    <property type="evidence" value="ECO:0007669"/>
    <property type="project" value="TreeGrafter"/>
</dbReference>
<dbReference type="PANTHER" id="PTHR11706:SF33">
    <property type="entry name" value="NATURAL RESISTANCE-ASSOCIATED MACROPHAGE PROTEIN 2"/>
    <property type="match status" value="1"/>
</dbReference>
<evidence type="ECO:0000313" key="9">
    <source>
        <dbReference type="Proteomes" id="UP000216361"/>
    </source>
</evidence>
<dbReference type="PANTHER" id="PTHR11706">
    <property type="entry name" value="SOLUTE CARRIER PROTEIN FAMILY 11 MEMBER"/>
    <property type="match status" value="1"/>
</dbReference>
<feature type="transmembrane region" description="Helical" evidence="7">
    <location>
        <begin position="97"/>
        <end position="123"/>
    </location>
</feature>
<feature type="transmembrane region" description="Helical" evidence="7">
    <location>
        <begin position="239"/>
        <end position="266"/>
    </location>
</feature>
<feature type="transmembrane region" description="Helical" evidence="7">
    <location>
        <begin position="129"/>
        <end position="147"/>
    </location>
</feature>
<evidence type="ECO:0000256" key="5">
    <source>
        <dbReference type="ARBA" id="ARBA00022989"/>
    </source>
</evidence>
<dbReference type="GO" id="GO:0046872">
    <property type="term" value="F:metal ion binding"/>
    <property type="evidence" value="ECO:0007669"/>
    <property type="project" value="UniProtKB-UniRule"/>
</dbReference>
<dbReference type="InterPro" id="IPR001046">
    <property type="entry name" value="NRAMP_fam"/>
</dbReference>
<keyword evidence="3 7" id="KW-0812">Transmembrane</keyword>
<comment type="subcellular location">
    <subcellularLocation>
        <location evidence="7">Cell membrane</location>
        <topology evidence="7">Multi-pass membrane protein</topology>
    </subcellularLocation>
    <subcellularLocation>
        <location evidence="1">Membrane</location>
        <topology evidence="1">Multi-pass membrane protein</topology>
    </subcellularLocation>
</comment>
<feature type="transmembrane region" description="Helical" evidence="7">
    <location>
        <begin position="49"/>
        <end position="76"/>
    </location>
</feature>
<evidence type="ECO:0000313" key="8">
    <source>
        <dbReference type="EMBL" id="OYQ19857.1"/>
    </source>
</evidence>
<dbReference type="NCBIfam" id="NF037982">
    <property type="entry name" value="Nramp_1"/>
    <property type="match status" value="1"/>
</dbReference>
<protein>
    <recommendedName>
        <fullName evidence="7">Divalent metal cation transporter MntH</fullName>
    </recommendedName>
</protein>
<sequence>MTGLALPNSPNPLAALKRLAAFIGPGYLVAVGYMDPGNWATSLAAGSQYGYALLSVVLIASLLAMLLQALAIRVGIATGKDLAQLSAERFSPLTGKLLWVAAELAIVATDLAELIGTAIALHLLFGLPLLYGILLTGLDAVLILLLHRRGMKPLEAFVIGTTGLIVGAFLFQVIVLKPDAGAVAAGLVPRADWLADGTALYLAAGILGATIMPHNLYLHTALVQARPAAPAEKPRAIRYATIDSTLALTVALFVNGAILVVAGTAFTGAAGALDFQMAYKLLEPVVGVGLAAVAFAGALLASGLNATVTATLAGQIVMEGFLALKLSPALRRLITRSLALVPAALVAAVYGESAAEGLLVASQVILSLQLPFAVVPLLLIAGDRQRMGALVAPRWQQIGGWGATALVIGLNSVMLMNLV</sequence>
<dbReference type="GO" id="GO:0015086">
    <property type="term" value="F:cadmium ion transmembrane transporter activity"/>
    <property type="evidence" value="ECO:0007669"/>
    <property type="project" value="TreeGrafter"/>
</dbReference>
<evidence type="ECO:0000256" key="2">
    <source>
        <dbReference type="ARBA" id="ARBA00022448"/>
    </source>
</evidence>
<keyword evidence="2 7" id="KW-0813">Transport</keyword>
<feature type="transmembrane region" description="Helical" evidence="7">
    <location>
        <begin position="286"/>
        <end position="312"/>
    </location>
</feature>
<dbReference type="PRINTS" id="PR00447">
    <property type="entry name" value="NATRESASSCMP"/>
</dbReference>
<keyword evidence="5 7" id="KW-1133">Transmembrane helix</keyword>
<dbReference type="AlphaFoldDB" id="A0A255XS72"/>
<reference evidence="8 9" key="1">
    <citation type="submission" date="2017-07" db="EMBL/GenBank/DDBJ databases">
        <title>Elstera cyanobacteriorum sp. nov., a novel bacterium isolated from cyanobacterial aggregates in a eutrophic lake.</title>
        <authorList>
            <person name="Cai H."/>
        </authorList>
    </citation>
    <scope>NUCLEOTIDE SEQUENCE [LARGE SCALE GENOMIC DNA]</scope>
    <source>
        <strain evidence="8 9">TH019</strain>
    </source>
</reference>
<dbReference type="RefSeq" id="WP_094408276.1">
    <property type="nucleotide sequence ID" value="NZ_BMJZ01000006.1"/>
</dbReference>
<dbReference type="EMBL" id="NOXS01000030">
    <property type="protein sequence ID" value="OYQ19857.1"/>
    <property type="molecule type" value="Genomic_DNA"/>
</dbReference>
<evidence type="ECO:0000256" key="3">
    <source>
        <dbReference type="ARBA" id="ARBA00022692"/>
    </source>
</evidence>
<dbReference type="NCBIfam" id="NF001923">
    <property type="entry name" value="PRK00701.1"/>
    <property type="match status" value="1"/>
</dbReference>
<feature type="transmembrane region" description="Helical" evidence="7">
    <location>
        <begin position="357"/>
        <end position="379"/>
    </location>
</feature>
<dbReference type="GO" id="GO:0015293">
    <property type="term" value="F:symporter activity"/>
    <property type="evidence" value="ECO:0007669"/>
    <property type="project" value="UniProtKB-UniRule"/>
</dbReference>
<feature type="transmembrane region" description="Helical" evidence="7">
    <location>
        <begin position="199"/>
        <end position="218"/>
    </location>
</feature>
<accession>A0A255XS72</accession>
<dbReference type="GO" id="GO:0005886">
    <property type="term" value="C:plasma membrane"/>
    <property type="evidence" value="ECO:0007669"/>
    <property type="project" value="UniProtKB-SubCell"/>
</dbReference>
<evidence type="ECO:0000256" key="6">
    <source>
        <dbReference type="ARBA" id="ARBA00023136"/>
    </source>
</evidence>
<keyword evidence="7" id="KW-1003">Cell membrane</keyword>
<comment type="caution">
    <text evidence="8">The sequence shown here is derived from an EMBL/GenBank/DDBJ whole genome shotgun (WGS) entry which is preliminary data.</text>
</comment>
<dbReference type="OrthoDB" id="9787548at2"/>
<gene>
    <name evidence="7" type="primary">mntH</name>
    <name evidence="8" type="ORF">CHR90_06990</name>
</gene>
<keyword evidence="9" id="KW-1185">Reference proteome</keyword>
<name>A0A255XS72_9PROT</name>
<dbReference type="Proteomes" id="UP000216361">
    <property type="component" value="Unassembled WGS sequence"/>
</dbReference>
<dbReference type="HAMAP" id="MF_00221">
    <property type="entry name" value="NRAMP"/>
    <property type="match status" value="1"/>
</dbReference>
<dbReference type="NCBIfam" id="TIGR01197">
    <property type="entry name" value="nramp"/>
    <property type="match status" value="1"/>
</dbReference>
<evidence type="ECO:0000256" key="4">
    <source>
        <dbReference type="ARBA" id="ARBA00022847"/>
    </source>
</evidence>
<comment type="function">
    <text evidence="7">H(+)-stimulated, divalent metal cation uptake system.</text>
</comment>
<keyword evidence="6 7" id="KW-0472">Membrane</keyword>
<keyword evidence="7" id="KW-0406">Ion transport</keyword>
<dbReference type="GO" id="GO:0034755">
    <property type="term" value="P:iron ion transmembrane transport"/>
    <property type="evidence" value="ECO:0007669"/>
    <property type="project" value="TreeGrafter"/>
</dbReference>
<feature type="transmembrane region" description="Helical" evidence="7">
    <location>
        <begin position="400"/>
        <end position="418"/>
    </location>
</feature>